<dbReference type="AlphaFoldDB" id="A0A7V3NTR8"/>
<dbReference type="EMBL" id="DTGD01000105">
    <property type="protein sequence ID" value="HGB35815.1"/>
    <property type="molecule type" value="Genomic_DNA"/>
</dbReference>
<evidence type="ECO:0000313" key="1">
    <source>
        <dbReference type="EMBL" id="HGB35815.1"/>
    </source>
</evidence>
<reference evidence="1" key="1">
    <citation type="journal article" date="2020" name="mSystems">
        <title>Genome- and Community-Level Interaction Insights into Carbon Utilization and Element Cycling Functions of Hydrothermarchaeota in Hydrothermal Sediment.</title>
        <authorList>
            <person name="Zhou Z."/>
            <person name="Liu Y."/>
            <person name="Xu W."/>
            <person name="Pan J."/>
            <person name="Luo Z.H."/>
            <person name="Li M."/>
        </authorList>
    </citation>
    <scope>NUCLEOTIDE SEQUENCE [LARGE SCALE GENOMIC DNA]</scope>
    <source>
        <strain evidence="1">SpSt-754</strain>
    </source>
</reference>
<name>A0A7V3NTR8_UNCW3</name>
<gene>
    <name evidence="1" type="ORF">ENV38_02765</name>
</gene>
<sequence length="338" mass="39261">MDSLESYGLLQNKEVNLEYVLEHTMKLPRNHDNPWERPYDGLLLTLHKIFYILNEKYRPEPFIRCLEPVRHFLNSSATFISFNYDVFLERSLNEILNWKTCFGYSPNPLVGFIESPQADKAQSDKSICDEVYAWGMEEYDKAYPQKKATRPVNEIPVVLKPHGSLNWFIHPSKKPHAWIPNCTGFLLMGPNKETPSISKSWNYSTVNTVKGEFKRKKSYIGSILPAIIPPGRKFAEKRKVKVFQKINEAVIQELTEASVLVIIGWSMSGFDKHYKQLFKEVIERRKSQKLSKLAVCDFQRSPEFYEKFKRLLPHEVFLSCNEGFGSDESIKLLRAAIT</sequence>
<protein>
    <recommendedName>
        <fullName evidence="2">SIR2-like domain-containing protein</fullName>
    </recommendedName>
</protein>
<evidence type="ECO:0008006" key="2">
    <source>
        <dbReference type="Google" id="ProtNLM"/>
    </source>
</evidence>
<organism evidence="1">
    <name type="scientific">candidate division WOR-3 bacterium</name>
    <dbReference type="NCBI Taxonomy" id="2052148"/>
    <lineage>
        <taxon>Bacteria</taxon>
        <taxon>Bacteria division WOR-3</taxon>
    </lineage>
</organism>
<comment type="caution">
    <text evidence="1">The sequence shown here is derived from an EMBL/GenBank/DDBJ whole genome shotgun (WGS) entry which is preliminary data.</text>
</comment>
<proteinExistence type="predicted"/>
<accession>A0A7V3NTR8</accession>